<comment type="caution">
    <text evidence="3">The sequence shown here is derived from an EMBL/GenBank/DDBJ whole genome shotgun (WGS) entry which is preliminary data.</text>
</comment>
<feature type="region of interest" description="Disordered" evidence="2">
    <location>
        <begin position="1"/>
        <end position="22"/>
    </location>
</feature>
<dbReference type="Pfam" id="PF11951">
    <property type="entry name" value="Fungal_trans_2"/>
    <property type="match status" value="1"/>
</dbReference>
<gene>
    <name evidence="3" type="ORF">CI238_09963</name>
</gene>
<evidence type="ECO:0000313" key="3">
    <source>
        <dbReference type="EMBL" id="KZL75782.1"/>
    </source>
</evidence>
<evidence type="ECO:0008006" key="5">
    <source>
        <dbReference type="Google" id="ProtNLM"/>
    </source>
</evidence>
<keyword evidence="1" id="KW-0539">Nucleus</keyword>
<reference evidence="3 4" key="1">
    <citation type="submission" date="2015-06" db="EMBL/GenBank/DDBJ databases">
        <title>Survival trade-offs in plant roots during colonization by closely related pathogenic and mutualistic fungi.</title>
        <authorList>
            <person name="Hacquard S."/>
            <person name="Kracher B."/>
            <person name="Hiruma K."/>
            <person name="Weinman A."/>
            <person name="Muench P."/>
            <person name="Garrido Oter R."/>
            <person name="Ver Loren van Themaat E."/>
            <person name="Dallerey J.-F."/>
            <person name="Damm U."/>
            <person name="Henrissat B."/>
            <person name="Lespinet O."/>
            <person name="Thon M."/>
            <person name="Kemen E."/>
            <person name="McHardy A.C."/>
            <person name="Schulze-Lefert P."/>
            <person name="O'Connell R.J."/>
        </authorList>
    </citation>
    <scope>NUCLEOTIDE SEQUENCE [LARGE SCALE GENOMIC DNA]</scope>
    <source>
        <strain evidence="3 4">MAFF 238704</strain>
    </source>
</reference>
<keyword evidence="4" id="KW-1185">Reference proteome</keyword>
<evidence type="ECO:0000313" key="4">
    <source>
        <dbReference type="Proteomes" id="UP000076584"/>
    </source>
</evidence>
<dbReference type="STRING" id="1573173.A0A166WLG7"/>
<dbReference type="EMBL" id="LFIW01002299">
    <property type="protein sequence ID" value="KZL75782.1"/>
    <property type="molecule type" value="Genomic_DNA"/>
</dbReference>
<dbReference type="Proteomes" id="UP000076584">
    <property type="component" value="Unassembled WGS sequence"/>
</dbReference>
<sequence>MRGKNTRKRAISDRLKGRASTTAFARQGSEHFVGDIDLPEESPEAHAERQMVHNDAFSSYAPPGPPPLGVNDLAFVTFPEEIDSKARMRDTPFDTLFATDFTYLKDTMYPIARYSRSDSINTYWFHWTQLDLAYLHSILFTASFFYDNLTEHKSERTKYHSYRTISELNKQLADAKTALTDSTTTVVMAMALIAECFGDVDSAHIHVMGLKRIVELRGGMGSYANKPLLQAKLYRAGLVYNICTGAEPAFCEETPSYASAFDHLPELLRLKPLDASYFSRSRTLVRALDRRLYNIFKDVQGLSQLLNNSFDSSYKIQEMALEELLTSIQSRLLRLKFEDHGNNIAELLRLSLVAYLTTVFWCFPGLKFDYPHLAMQFRQVCLAFSPTTVKERYHFAWALTVGTISLFHGHHRDWLLEILHPLIRDHLGTTWVEVRRNLGHIMWIGSIHDCLALEVFTHFLGENRAEEVAVVGSA</sequence>
<protein>
    <recommendedName>
        <fullName evidence="5">Tachykinin family protein</fullName>
    </recommendedName>
</protein>
<accession>A0A166WLG7</accession>
<dbReference type="PANTHER" id="PTHR37540:SF5">
    <property type="entry name" value="TRANSCRIPTION FACTOR DOMAIN-CONTAINING PROTEIN"/>
    <property type="match status" value="1"/>
</dbReference>
<evidence type="ECO:0000256" key="1">
    <source>
        <dbReference type="ARBA" id="ARBA00023242"/>
    </source>
</evidence>
<organism evidence="3 4">
    <name type="scientific">Colletotrichum incanum</name>
    <name type="common">Soybean anthracnose fungus</name>
    <dbReference type="NCBI Taxonomy" id="1573173"/>
    <lineage>
        <taxon>Eukaryota</taxon>
        <taxon>Fungi</taxon>
        <taxon>Dikarya</taxon>
        <taxon>Ascomycota</taxon>
        <taxon>Pezizomycotina</taxon>
        <taxon>Sordariomycetes</taxon>
        <taxon>Hypocreomycetidae</taxon>
        <taxon>Glomerellales</taxon>
        <taxon>Glomerellaceae</taxon>
        <taxon>Colletotrichum</taxon>
        <taxon>Colletotrichum spaethianum species complex</taxon>
    </lineage>
</organism>
<dbReference type="AlphaFoldDB" id="A0A166WLG7"/>
<dbReference type="InterPro" id="IPR021858">
    <property type="entry name" value="Fun_TF"/>
</dbReference>
<proteinExistence type="predicted"/>
<dbReference type="PANTHER" id="PTHR37540">
    <property type="entry name" value="TRANSCRIPTION FACTOR (ACR-2), PUTATIVE-RELATED-RELATED"/>
    <property type="match status" value="1"/>
</dbReference>
<evidence type="ECO:0000256" key="2">
    <source>
        <dbReference type="SAM" id="MobiDB-lite"/>
    </source>
</evidence>
<name>A0A166WLG7_COLIC</name>